<dbReference type="InterPro" id="IPR027417">
    <property type="entry name" value="P-loop_NTPase"/>
</dbReference>
<dbReference type="Gene3D" id="3.40.50.300">
    <property type="entry name" value="P-loop containing nucleotide triphosphate hydrolases"/>
    <property type="match status" value="1"/>
</dbReference>
<dbReference type="SUPFAM" id="SSF52540">
    <property type="entry name" value="P-loop containing nucleoside triphosphate hydrolases"/>
    <property type="match status" value="1"/>
</dbReference>
<evidence type="ECO:0000313" key="4">
    <source>
        <dbReference type="EMBL" id="NWQ71148.1"/>
    </source>
</evidence>
<feature type="non-terminal residue" evidence="4">
    <location>
        <position position="85"/>
    </location>
</feature>
<dbReference type="AlphaFoldDB" id="A0A7K4RCU3"/>
<dbReference type="GO" id="GO:0003924">
    <property type="term" value="F:GTPase activity"/>
    <property type="evidence" value="ECO:0007669"/>
    <property type="project" value="InterPro"/>
</dbReference>
<dbReference type="EMBL" id="VYZA01001939">
    <property type="protein sequence ID" value="NWQ71148.1"/>
    <property type="molecule type" value="Genomic_DNA"/>
</dbReference>
<reference evidence="4 5" key="1">
    <citation type="submission" date="2019-09" db="EMBL/GenBank/DDBJ databases">
        <title>Bird 10,000 Genomes (B10K) Project - Family phase.</title>
        <authorList>
            <person name="Zhang G."/>
        </authorList>
    </citation>
    <scope>NUCLEOTIDE SEQUENCE [LARGE SCALE GENOMIC DNA]</scope>
    <source>
        <strain evidence="4">B10K-DU-004-15</strain>
        <tissue evidence="4">Mixed tissue sample</tissue>
    </source>
</reference>
<sequence>QFVIVVVDSTDRERISVTKEELYKMLAHEASKSWDLKKAGLLIFANKQDVKECMTVAEISQFLKLTSIKDHQWHIQACCALTGEG</sequence>
<dbReference type="PROSITE" id="PS51417">
    <property type="entry name" value="ARF"/>
    <property type="match status" value="1"/>
</dbReference>
<gene>
    <name evidence="4" type="primary">Arl5a</name>
    <name evidence="4" type="ORF">NEOCIN_R02390</name>
</gene>
<evidence type="ECO:0000256" key="2">
    <source>
        <dbReference type="ARBA" id="ARBA00023134"/>
    </source>
</evidence>
<comment type="caution">
    <text evidence="4">The sequence shown here is derived from an EMBL/GenBank/DDBJ whole genome shotgun (WGS) entry which is preliminary data.</text>
</comment>
<evidence type="ECO:0000256" key="3">
    <source>
        <dbReference type="PIRSR" id="PIRSR606689-1"/>
    </source>
</evidence>
<dbReference type="InterPro" id="IPR024156">
    <property type="entry name" value="Small_GTPase_ARF"/>
</dbReference>
<keyword evidence="1 3" id="KW-0547">Nucleotide-binding</keyword>
<protein>
    <submittedName>
        <fullName evidence="4">ARL5A protein</fullName>
    </submittedName>
</protein>
<keyword evidence="2 3" id="KW-0342">GTP-binding</keyword>
<name>A0A7K4RCU3_9TYRA</name>
<dbReference type="Pfam" id="PF00025">
    <property type="entry name" value="Arf"/>
    <property type="match status" value="1"/>
</dbReference>
<proteinExistence type="predicted"/>
<feature type="binding site" evidence="3">
    <location>
        <begin position="46"/>
        <end position="49"/>
    </location>
    <ligand>
        <name>GTP</name>
        <dbReference type="ChEBI" id="CHEBI:37565"/>
    </ligand>
</feature>
<feature type="non-terminal residue" evidence="4">
    <location>
        <position position="1"/>
    </location>
</feature>
<dbReference type="Proteomes" id="UP000556200">
    <property type="component" value="Unassembled WGS sequence"/>
</dbReference>
<evidence type="ECO:0000313" key="5">
    <source>
        <dbReference type="Proteomes" id="UP000556200"/>
    </source>
</evidence>
<accession>A0A7K4RCU3</accession>
<dbReference type="GO" id="GO:0005525">
    <property type="term" value="F:GTP binding"/>
    <property type="evidence" value="ECO:0007669"/>
    <property type="project" value="UniProtKB-KW"/>
</dbReference>
<dbReference type="InterPro" id="IPR006689">
    <property type="entry name" value="Small_GTPase_ARF/SAR"/>
</dbReference>
<dbReference type="PANTHER" id="PTHR11711">
    <property type="entry name" value="ADP RIBOSYLATION FACTOR-RELATED"/>
    <property type="match status" value="1"/>
</dbReference>
<organism evidence="4 5">
    <name type="scientific">Neopipo cinnamomea</name>
    <dbReference type="NCBI Taxonomy" id="456388"/>
    <lineage>
        <taxon>Eukaryota</taxon>
        <taxon>Metazoa</taxon>
        <taxon>Chordata</taxon>
        <taxon>Craniata</taxon>
        <taxon>Vertebrata</taxon>
        <taxon>Euteleostomi</taxon>
        <taxon>Archelosauria</taxon>
        <taxon>Archosauria</taxon>
        <taxon>Dinosauria</taxon>
        <taxon>Saurischia</taxon>
        <taxon>Theropoda</taxon>
        <taxon>Coelurosauria</taxon>
        <taxon>Aves</taxon>
        <taxon>Neognathae</taxon>
        <taxon>Neoaves</taxon>
        <taxon>Telluraves</taxon>
        <taxon>Australaves</taxon>
        <taxon>Passeriformes</taxon>
        <taxon>Tyrannidae</taxon>
        <taxon>Neopipo</taxon>
    </lineage>
</organism>
<evidence type="ECO:0000256" key="1">
    <source>
        <dbReference type="ARBA" id="ARBA00022741"/>
    </source>
</evidence>
<keyword evidence="5" id="KW-1185">Reference proteome</keyword>